<gene>
    <name evidence="1" type="ORF">PRV_02940</name>
</gene>
<protein>
    <recommendedName>
        <fullName evidence="3">NIF system FeS cluster assembly NifU N-terminal domain-containing protein</fullName>
    </recommendedName>
</protein>
<dbReference type="Proteomes" id="UP000017119">
    <property type="component" value="Chromosome"/>
</dbReference>
<dbReference type="HOGENOM" id="CLU_155850_0_0_14"/>
<evidence type="ECO:0008006" key="3">
    <source>
        <dbReference type="Google" id="ProtNLM"/>
    </source>
</evidence>
<dbReference type="EMBL" id="CP006771">
    <property type="protein sequence ID" value="AGX89314.1"/>
    <property type="molecule type" value="Genomic_DNA"/>
</dbReference>
<sequence>MLYQDLIYSLAFLKKFSSSFPEEEINLVDFSSCQHLINFSCNLENDLIQKINLLCKGCILFKASSNAICLEIEGKSKKEGIKIIQKFLNMLDSKCEENEIHEENLKLFWKFQFSKTRKDCVSAGAQAILNYLLTI</sequence>
<dbReference type="SUPFAM" id="SSF82649">
    <property type="entry name" value="SufE/NifU"/>
    <property type="match status" value="1"/>
</dbReference>
<accession>U5NGI1</accession>
<proteinExistence type="predicted"/>
<reference evidence="1 2" key="1">
    <citation type="journal article" date="2013" name="Genome Announc.">
        <title>Genome Sequence of Mycoplasma parvum (Formerly Eperythrozoon parvum), a Diminutive Hemoplasma of the Pig.</title>
        <authorList>
            <person name="do Nascimento N.C."/>
            <person name="Dos Santos A.P."/>
            <person name="Chu Y."/>
            <person name="Guimaraes A.M."/>
            <person name="Pagliaro A."/>
            <person name="Messick J.B."/>
        </authorList>
    </citation>
    <scope>NUCLEOTIDE SEQUENCE [LARGE SCALE GENOMIC DNA]</scope>
    <source>
        <strain evidence="1 2">Indiana</strain>
    </source>
</reference>
<keyword evidence="2" id="KW-1185">Reference proteome</keyword>
<evidence type="ECO:0000313" key="2">
    <source>
        <dbReference type="Proteomes" id="UP000017119"/>
    </source>
</evidence>
<dbReference type="AlphaFoldDB" id="U5NGI1"/>
<dbReference type="Gene3D" id="3.90.1010.10">
    <property type="match status" value="1"/>
</dbReference>
<evidence type="ECO:0000313" key="1">
    <source>
        <dbReference type="EMBL" id="AGX89314.1"/>
    </source>
</evidence>
<dbReference type="RefSeq" id="WP_022770580.1">
    <property type="nucleotide sequence ID" value="NC_022575.1"/>
</dbReference>
<organism evidence="1 2">
    <name type="scientific">Mycoplasma parvum str. Indiana</name>
    <dbReference type="NCBI Taxonomy" id="1403316"/>
    <lineage>
        <taxon>Bacteria</taxon>
        <taxon>Bacillati</taxon>
        <taxon>Mycoplasmatota</taxon>
        <taxon>Mollicutes</taxon>
        <taxon>Mycoplasmataceae</taxon>
        <taxon>Mycoplasma</taxon>
    </lineage>
</organism>
<name>U5NGI1_9MOLU</name>
<dbReference type="STRING" id="1403316.PRV_02940"/>
<dbReference type="PATRIC" id="fig|1403316.3.peg.551"/>
<dbReference type="KEGG" id="mpv:PRV_02940"/>
<dbReference type="OrthoDB" id="398337at2"/>